<proteinExistence type="inferred from homology"/>
<dbReference type="InterPro" id="IPR000577">
    <property type="entry name" value="Carb_kinase_FGGY"/>
</dbReference>
<evidence type="ECO:0000256" key="3">
    <source>
        <dbReference type="ARBA" id="ARBA00022777"/>
    </source>
</evidence>
<evidence type="ECO:0000259" key="5">
    <source>
        <dbReference type="Pfam" id="PF02782"/>
    </source>
</evidence>
<dbReference type="InterPro" id="IPR018484">
    <property type="entry name" value="FGGY_N"/>
</dbReference>
<accession>A0A1H9QWH7</accession>
<dbReference type="SUPFAM" id="SSF53067">
    <property type="entry name" value="Actin-like ATPase domain"/>
    <property type="match status" value="2"/>
</dbReference>
<feature type="domain" description="Carbohydrate kinase FGGY C-terminal" evidence="5">
    <location>
        <begin position="255"/>
        <end position="448"/>
    </location>
</feature>
<dbReference type="EMBL" id="FOGP01000006">
    <property type="protein sequence ID" value="SER64189.1"/>
    <property type="molecule type" value="Genomic_DNA"/>
</dbReference>
<dbReference type="Gene3D" id="3.30.420.40">
    <property type="match status" value="2"/>
</dbReference>
<evidence type="ECO:0000313" key="7">
    <source>
        <dbReference type="Proteomes" id="UP000199128"/>
    </source>
</evidence>
<dbReference type="PANTHER" id="PTHR43095">
    <property type="entry name" value="SUGAR KINASE"/>
    <property type="match status" value="1"/>
</dbReference>
<dbReference type="AlphaFoldDB" id="A0A1H9QWH7"/>
<dbReference type="InterPro" id="IPR050406">
    <property type="entry name" value="FGGY_Carb_Kinase"/>
</dbReference>
<organism evidence="6 7">
    <name type="scientific">Parafannyhessea umbonata</name>
    <dbReference type="NCBI Taxonomy" id="604330"/>
    <lineage>
        <taxon>Bacteria</taxon>
        <taxon>Bacillati</taxon>
        <taxon>Actinomycetota</taxon>
        <taxon>Coriobacteriia</taxon>
        <taxon>Coriobacteriales</taxon>
        <taxon>Atopobiaceae</taxon>
        <taxon>Parafannyhessea</taxon>
    </lineage>
</organism>
<dbReference type="PANTHER" id="PTHR43095:SF3">
    <property type="entry name" value="L-XYLULOSE_3-KETO-L-GULONATE KINASE"/>
    <property type="match status" value="1"/>
</dbReference>
<dbReference type="CDD" id="cd07773">
    <property type="entry name" value="ASKHA_NBD_FGGY_FK"/>
    <property type="match status" value="1"/>
</dbReference>
<protein>
    <submittedName>
        <fullName evidence="6">Sugar (Pentulose or hexulose) kinase</fullName>
    </submittedName>
</protein>
<keyword evidence="2" id="KW-0808">Transferase</keyword>
<dbReference type="Proteomes" id="UP000199128">
    <property type="component" value="Unassembled WGS sequence"/>
</dbReference>
<dbReference type="InterPro" id="IPR043129">
    <property type="entry name" value="ATPase_NBD"/>
</dbReference>
<dbReference type="InterPro" id="IPR018485">
    <property type="entry name" value="FGGY_C"/>
</dbReference>
<name>A0A1H9QWH7_9ACTN</name>
<keyword evidence="3 6" id="KW-0418">Kinase</keyword>
<feature type="domain" description="Carbohydrate kinase FGGY N-terminal" evidence="4">
    <location>
        <begin position="3"/>
        <end position="244"/>
    </location>
</feature>
<sequence length="496" mass="54124">MPYAIGVDVGTTNTKVVLCELPSCEPVLTERFPSPMHRFGDKADYEVHELVSKVLEGLSACAVRLGARASEVELVSVASVGESGVLVYPDDSFSPRSIAWYDKRGGSFSRSALASGYARDLYRITGVPTHSASSLFKLLWMRDAGATLEGATWLTMADFIAWVLCGEKGQDRTLASRTSAYDVRQDCVSKEILDHYGLPHGVFAKLVDSGSPRGCLLERVCEGTGLPDTCRVCVSGHDHMSGAFACEIRTSSELLNSTGTSEGLLRLSDDYGETPSDGCQVTRGRYVDGRTFTSYASLPTAGLSFDWALRALGMDRDSFFEKGQEEVFEGYLKERYKDSKLLFIPHLRGSGPPHRSVDARANLYGLRDETPTDEVLFAVFSGVCFEFASLFDSVVGPSGAKGLECVKVIGPAVRNPLWMQLKADLIGVPFVSCEVEDAVARGSVLVSATKCGLAAKLEYSTHRFLPSAERSARLLERYEREYLPLVHLIEDFESAS</sequence>
<dbReference type="GO" id="GO:0016301">
    <property type="term" value="F:kinase activity"/>
    <property type="evidence" value="ECO:0007669"/>
    <property type="project" value="UniProtKB-KW"/>
</dbReference>
<dbReference type="PIRSF" id="PIRSF000538">
    <property type="entry name" value="GlpK"/>
    <property type="match status" value="1"/>
</dbReference>
<dbReference type="Pfam" id="PF02782">
    <property type="entry name" value="FGGY_C"/>
    <property type="match status" value="1"/>
</dbReference>
<evidence type="ECO:0000256" key="1">
    <source>
        <dbReference type="ARBA" id="ARBA00009156"/>
    </source>
</evidence>
<dbReference type="GO" id="GO:0005975">
    <property type="term" value="P:carbohydrate metabolic process"/>
    <property type="evidence" value="ECO:0007669"/>
    <property type="project" value="InterPro"/>
</dbReference>
<dbReference type="Pfam" id="PF00370">
    <property type="entry name" value="FGGY_N"/>
    <property type="match status" value="1"/>
</dbReference>
<gene>
    <name evidence="6" type="ORF">SAMN05216446_1560</name>
</gene>
<comment type="similarity">
    <text evidence="1">Belongs to the FGGY kinase family.</text>
</comment>
<evidence type="ECO:0000259" key="4">
    <source>
        <dbReference type="Pfam" id="PF00370"/>
    </source>
</evidence>
<evidence type="ECO:0000313" key="6">
    <source>
        <dbReference type="EMBL" id="SER64189.1"/>
    </source>
</evidence>
<reference evidence="7" key="1">
    <citation type="submission" date="2016-10" db="EMBL/GenBank/DDBJ databases">
        <authorList>
            <person name="Varghese N."/>
            <person name="Submissions S."/>
        </authorList>
    </citation>
    <scope>NUCLEOTIDE SEQUENCE [LARGE SCALE GENOMIC DNA]</scope>
    <source>
        <strain evidence="7">KHGC19</strain>
    </source>
</reference>
<evidence type="ECO:0000256" key="2">
    <source>
        <dbReference type="ARBA" id="ARBA00022679"/>
    </source>
</evidence>